<reference evidence="1 2" key="1">
    <citation type="journal article" date="2018" name="PLoS ONE">
        <title>The draft genome of Kipferlia bialata reveals reductive genome evolution in fornicate parasites.</title>
        <authorList>
            <person name="Tanifuji G."/>
            <person name="Takabayashi S."/>
            <person name="Kume K."/>
            <person name="Takagi M."/>
            <person name="Nakayama T."/>
            <person name="Kamikawa R."/>
            <person name="Inagaki Y."/>
            <person name="Hashimoto T."/>
        </authorList>
    </citation>
    <scope>NUCLEOTIDE SEQUENCE [LARGE SCALE GENOMIC DNA]</scope>
    <source>
        <strain evidence="1">NY0173</strain>
    </source>
</reference>
<sequence>MVPVVTCTEREVLNVFKCVALACPSMPTPYKQSRMILGLEQDLAAAKAKIADLEARCEPDVHNALLEKISILEAEVEAKCKELLSYD</sequence>
<protein>
    <submittedName>
        <fullName evidence="1">Uncharacterized protein</fullName>
    </submittedName>
</protein>
<dbReference type="EMBL" id="BDIP01010916">
    <property type="protein sequence ID" value="GCA65381.1"/>
    <property type="molecule type" value="Genomic_DNA"/>
</dbReference>
<keyword evidence="2" id="KW-1185">Reference proteome</keyword>
<evidence type="ECO:0000313" key="2">
    <source>
        <dbReference type="Proteomes" id="UP000265618"/>
    </source>
</evidence>
<accession>A0A391NWA4</accession>
<comment type="caution">
    <text evidence="1">The sequence shown here is derived from an EMBL/GenBank/DDBJ whole genome shotgun (WGS) entry which is preliminary data.</text>
</comment>
<evidence type="ECO:0000313" key="1">
    <source>
        <dbReference type="EMBL" id="GCA65381.1"/>
    </source>
</evidence>
<dbReference type="AlphaFoldDB" id="A0A391NWA4"/>
<name>A0A391NWA4_9EUKA</name>
<proteinExistence type="predicted"/>
<dbReference type="Proteomes" id="UP000265618">
    <property type="component" value="Unassembled WGS sequence"/>
</dbReference>
<gene>
    <name evidence="1" type="ORF">KIPB_016985</name>
</gene>
<organism evidence="1 2">
    <name type="scientific">Kipferlia bialata</name>
    <dbReference type="NCBI Taxonomy" id="797122"/>
    <lineage>
        <taxon>Eukaryota</taxon>
        <taxon>Metamonada</taxon>
        <taxon>Carpediemonas-like organisms</taxon>
        <taxon>Kipferlia</taxon>
    </lineage>
</organism>